<name>A0A3N4I8E9_ASCIM</name>
<reference evidence="7 8" key="1">
    <citation type="journal article" date="2018" name="Nat. Ecol. Evol.">
        <title>Pezizomycetes genomes reveal the molecular basis of ectomycorrhizal truffle lifestyle.</title>
        <authorList>
            <person name="Murat C."/>
            <person name="Payen T."/>
            <person name="Noel B."/>
            <person name="Kuo A."/>
            <person name="Morin E."/>
            <person name="Chen J."/>
            <person name="Kohler A."/>
            <person name="Krizsan K."/>
            <person name="Balestrini R."/>
            <person name="Da Silva C."/>
            <person name="Montanini B."/>
            <person name="Hainaut M."/>
            <person name="Levati E."/>
            <person name="Barry K.W."/>
            <person name="Belfiori B."/>
            <person name="Cichocki N."/>
            <person name="Clum A."/>
            <person name="Dockter R.B."/>
            <person name="Fauchery L."/>
            <person name="Guy J."/>
            <person name="Iotti M."/>
            <person name="Le Tacon F."/>
            <person name="Lindquist E.A."/>
            <person name="Lipzen A."/>
            <person name="Malagnac F."/>
            <person name="Mello A."/>
            <person name="Molinier V."/>
            <person name="Miyauchi S."/>
            <person name="Poulain J."/>
            <person name="Riccioni C."/>
            <person name="Rubini A."/>
            <person name="Sitrit Y."/>
            <person name="Splivallo R."/>
            <person name="Traeger S."/>
            <person name="Wang M."/>
            <person name="Zifcakova L."/>
            <person name="Wipf D."/>
            <person name="Zambonelli A."/>
            <person name="Paolocci F."/>
            <person name="Nowrousian M."/>
            <person name="Ottonello S."/>
            <person name="Baldrian P."/>
            <person name="Spatafora J.W."/>
            <person name="Henrissat B."/>
            <person name="Nagy L.G."/>
            <person name="Aury J.M."/>
            <person name="Wincker P."/>
            <person name="Grigoriev I.V."/>
            <person name="Bonfante P."/>
            <person name="Martin F.M."/>
        </authorList>
    </citation>
    <scope>NUCLEOTIDE SEQUENCE [LARGE SCALE GENOMIC DNA]</scope>
    <source>
        <strain evidence="7 8">RN42</strain>
    </source>
</reference>
<dbReference type="STRING" id="1160509.A0A3N4I8E9"/>
<dbReference type="InterPro" id="IPR002123">
    <property type="entry name" value="Plipid/glycerol_acylTrfase"/>
</dbReference>
<evidence type="ECO:0000256" key="5">
    <source>
        <dbReference type="SAM" id="Phobius"/>
    </source>
</evidence>
<feature type="domain" description="Phospholipid/glycerol acyltransferase" evidence="6">
    <location>
        <begin position="202"/>
        <end position="327"/>
    </location>
</feature>
<feature type="region of interest" description="Disordered" evidence="4">
    <location>
        <begin position="1"/>
        <end position="103"/>
    </location>
</feature>
<dbReference type="Pfam" id="PF16076">
    <property type="entry name" value="Acyltransf_C"/>
    <property type="match status" value="1"/>
</dbReference>
<evidence type="ECO:0000313" key="7">
    <source>
        <dbReference type="EMBL" id="RPA80461.1"/>
    </source>
</evidence>
<keyword evidence="8" id="KW-1185">Reference proteome</keyword>
<feature type="compositionally biased region" description="Polar residues" evidence="4">
    <location>
        <begin position="14"/>
        <end position="31"/>
    </location>
</feature>
<feature type="compositionally biased region" description="Low complexity" evidence="4">
    <location>
        <begin position="74"/>
        <end position="84"/>
    </location>
</feature>
<evidence type="ECO:0000256" key="2">
    <source>
        <dbReference type="ARBA" id="ARBA00022679"/>
    </source>
</evidence>
<dbReference type="PANTHER" id="PTHR10983">
    <property type="entry name" value="1-ACYLGLYCEROL-3-PHOSPHATE ACYLTRANSFERASE-RELATED"/>
    <property type="match status" value="1"/>
</dbReference>
<dbReference type="EMBL" id="ML119688">
    <property type="protein sequence ID" value="RPA80461.1"/>
    <property type="molecule type" value="Genomic_DNA"/>
</dbReference>
<dbReference type="AlphaFoldDB" id="A0A3N4I8E9"/>
<dbReference type="SMART" id="SM00563">
    <property type="entry name" value="PlsC"/>
    <property type="match status" value="1"/>
</dbReference>
<organism evidence="7 8">
    <name type="scientific">Ascobolus immersus RN42</name>
    <dbReference type="NCBI Taxonomy" id="1160509"/>
    <lineage>
        <taxon>Eukaryota</taxon>
        <taxon>Fungi</taxon>
        <taxon>Dikarya</taxon>
        <taxon>Ascomycota</taxon>
        <taxon>Pezizomycotina</taxon>
        <taxon>Pezizomycetes</taxon>
        <taxon>Pezizales</taxon>
        <taxon>Ascobolaceae</taxon>
        <taxon>Ascobolus</taxon>
    </lineage>
</organism>
<keyword evidence="5" id="KW-0472">Membrane</keyword>
<dbReference type="OrthoDB" id="189226at2759"/>
<keyword evidence="5" id="KW-1133">Transmembrane helix</keyword>
<evidence type="ECO:0000256" key="4">
    <source>
        <dbReference type="SAM" id="MobiDB-lite"/>
    </source>
</evidence>
<dbReference type="CDD" id="cd07990">
    <property type="entry name" value="LPLAT_LCLAT1-like"/>
    <property type="match status" value="1"/>
</dbReference>
<comment type="similarity">
    <text evidence="1">Belongs to the 1-acyl-sn-glycerol-3-phosphate acyltransferase family.</text>
</comment>
<dbReference type="GO" id="GO:0036149">
    <property type="term" value="P:phosphatidylinositol acyl-chain remodeling"/>
    <property type="evidence" value="ECO:0007669"/>
    <property type="project" value="TreeGrafter"/>
</dbReference>
<dbReference type="GO" id="GO:0016746">
    <property type="term" value="F:acyltransferase activity"/>
    <property type="evidence" value="ECO:0007669"/>
    <property type="project" value="UniProtKB-KW"/>
</dbReference>
<dbReference type="InterPro" id="IPR032098">
    <property type="entry name" value="Acyltransf_C"/>
</dbReference>
<protein>
    <submittedName>
        <fullName evidence="7">Acyltransferase-domain-containing protein</fullName>
    </submittedName>
</protein>
<gene>
    <name evidence="7" type="ORF">BJ508DRAFT_307460</name>
</gene>
<sequence>MANQAEMGILPATSDCSLSNTSATFQPTSVVDFTPPPTADSNRESRKSFHASLADETPEGQEGESGGEKADAMTRTTSYSSVDSDSSDRYLLQGDGDGGEKKRTKMRKFGSIVLYTVYFAVCLAIGAGILISQIIGSPLYWYSKPAYYSWMARTKQHFGVLATTITQWWAPTTVRITGEPDIRKEMRRTSDGGLETKFPERLVVIANHQIYSDWLYLWWLAYTSKLHGHIFIILKQSLQYVPLFGLGMRFYGFIFLARKWATDRARLTHRLSRLSDSCKRDDPMWLLLFPEGTNLSREGRATSRRYSSKMGIPDLTHVLHPRATGVRFCLERLASKTISTTDIATGQVTAEHIKGVDYLYDCTIHYTLPDDISPAEGPIEYKQDVLTIGSIYTQNRPPKYVNMYWRRFAVDDIPYSDEEKFKDWLTVRWREKDALLEYFETHGTWPEDEVVLGWKGQSEMVSKKVVGLGAEATPPPSPPAVKRVMEMPGQGPPVIETEVKLRYWWHAFDVFTVLATIAVFGKLMVKLWGGLAGWVGLGTVAGVQAVEFALR</sequence>
<keyword evidence="3 7" id="KW-0012">Acyltransferase</keyword>
<evidence type="ECO:0000313" key="8">
    <source>
        <dbReference type="Proteomes" id="UP000275078"/>
    </source>
</evidence>
<proteinExistence type="inferred from homology"/>
<dbReference type="SUPFAM" id="SSF69593">
    <property type="entry name" value="Glycerol-3-phosphate (1)-acyltransferase"/>
    <property type="match status" value="1"/>
</dbReference>
<dbReference type="Pfam" id="PF01553">
    <property type="entry name" value="Acyltransferase"/>
    <property type="match status" value="1"/>
</dbReference>
<dbReference type="PANTHER" id="PTHR10983:SF16">
    <property type="entry name" value="LYSOCARDIOLIPIN ACYLTRANSFERASE 1"/>
    <property type="match status" value="1"/>
</dbReference>
<feature type="transmembrane region" description="Helical" evidence="5">
    <location>
        <begin position="112"/>
        <end position="136"/>
    </location>
</feature>
<keyword evidence="5" id="KW-0812">Transmembrane</keyword>
<evidence type="ECO:0000256" key="1">
    <source>
        <dbReference type="ARBA" id="ARBA00008655"/>
    </source>
</evidence>
<evidence type="ECO:0000259" key="6">
    <source>
        <dbReference type="SMART" id="SM00563"/>
    </source>
</evidence>
<accession>A0A3N4I8E9</accession>
<keyword evidence="2 7" id="KW-0808">Transferase</keyword>
<dbReference type="Proteomes" id="UP000275078">
    <property type="component" value="Unassembled WGS sequence"/>
</dbReference>
<evidence type="ECO:0000256" key="3">
    <source>
        <dbReference type="ARBA" id="ARBA00023315"/>
    </source>
</evidence>
<dbReference type="GO" id="GO:0005783">
    <property type="term" value="C:endoplasmic reticulum"/>
    <property type="evidence" value="ECO:0007669"/>
    <property type="project" value="TreeGrafter"/>
</dbReference>